<keyword evidence="3" id="KW-0418">Kinase</keyword>
<organism evidence="5 6">
    <name type="scientific">Aporhodopirellula rubra</name>
    <dbReference type="NCBI Taxonomy" id="980271"/>
    <lineage>
        <taxon>Bacteria</taxon>
        <taxon>Pseudomonadati</taxon>
        <taxon>Planctomycetota</taxon>
        <taxon>Planctomycetia</taxon>
        <taxon>Pirellulales</taxon>
        <taxon>Pirellulaceae</taxon>
        <taxon>Aporhodopirellula</taxon>
    </lineage>
</organism>
<evidence type="ECO:0000259" key="4">
    <source>
        <dbReference type="Pfam" id="PF03976"/>
    </source>
</evidence>
<dbReference type="InterPro" id="IPR016898">
    <property type="entry name" value="Polyphosphate_phosphotransfera"/>
</dbReference>
<dbReference type="PIRSF" id="PIRSF028756">
    <property type="entry name" value="PPK2_prd"/>
    <property type="match status" value="1"/>
</dbReference>
<evidence type="ECO:0000313" key="6">
    <source>
        <dbReference type="Proteomes" id="UP000536179"/>
    </source>
</evidence>
<evidence type="ECO:0000256" key="2">
    <source>
        <dbReference type="ARBA" id="ARBA00022679"/>
    </source>
</evidence>
<proteinExistence type="inferred from homology"/>
<dbReference type="AlphaFoldDB" id="A0A7W5DWS4"/>
<dbReference type="GO" id="GO:0008976">
    <property type="term" value="F:polyphosphate kinase activity"/>
    <property type="evidence" value="ECO:0007669"/>
    <property type="project" value="InterPro"/>
</dbReference>
<feature type="domain" description="Polyphosphate kinase-2-related" evidence="4">
    <location>
        <begin position="46"/>
        <end position="266"/>
    </location>
</feature>
<sequence>MQSTQWDLNPKFDFRDEHVVPEGKKVSLDKISTEFEGPFSGKEHGRAFVEEAIDEIQTLQYRMYTEAKQSLLIVLQAPDAAGKDGLIRKVLGQMNPQGCRTYPFKVPSSLERSHDFLWRIHKAAPAAGKVSIFNRSHYEDVLVVRVEDLVPKSVWKQRYEIINDFEKLLRHRGTRILKFYLHISPAEQLERFKKRLDEPTKHWKLNEGDYEARSKWGDYREAYEDAFEKCNSEHAPWYIIPADKKWYRDASVAAIVRDTFRDMDPQLPPIDADLDEIRRLYERELAKQQ</sequence>
<dbReference type="PANTHER" id="PTHR34383:SF3">
    <property type="entry name" value="POLYPHOSPHATE:AMP PHOSPHOTRANSFERASE"/>
    <property type="match status" value="1"/>
</dbReference>
<dbReference type="NCBIfam" id="TIGR03709">
    <property type="entry name" value="PPK2_rel_1"/>
    <property type="match status" value="1"/>
</dbReference>
<evidence type="ECO:0000256" key="1">
    <source>
        <dbReference type="ARBA" id="ARBA00009924"/>
    </source>
</evidence>
<keyword evidence="2 5" id="KW-0808">Transferase</keyword>
<dbReference type="SUPFAM" id="SSF52540">
    <property type="entry name" value="P-loop containing nucleoside triphosphate hydrolases"/>
    <property type="match status" value="1"/>
</dbReference>
<dbReference type="Proteomes" id="UP000536179">
    <property type="component" value="Unassembled WGS sequence"/>
</dbReference>
<dbReference type="Pfam" id="PF03976">
    <property type="entry name" value="PPK2"/>
    <property type="match status" value="1"/>
</dbReference>
<comment type="caution">
    <text evidence="5">The sequence shown here is derived from an EMBL/GenBank/DDBJ whole genome shotgun (WGS) entry which is preliminary data.</text>
</comment>
<dbReference type="EMBL" id="JACHXU010000004">
    <property type="protein sequence ID" value="MBB3205880.1"/>
    <property type="molecule type" value="Genomic_DNA"/>
</dbReference>
<dbReference type="InterPro" id="IPR027417">
    <property type="entry name" value="P-loop_NTPase"/>
</dbReference>
<name>A0A7W5DWS4_9BACT</name>
<dbReference type="Gene3D" id="3.40.50.300">
    <property type="entry name" value="P-loop containing nucleotide triphosphate hydrolases"/>
    <property type="match status" value="1"/>
</dbReference>
<evidence type="ECO:0000256" key="3">
    <source>
        <dbReference type="ARBA" id="ARBA00022777"/>
    </source>
</evidence>
<reference evidence="5 6" key="1">
    <citation type="submission" date="2020-08" db="EMBL/GenBank/DDBJ databases">
        <title>Genomic Encyclopedia of Type Strains, Phase III (KMG-III): the genomes of soil and plant-associated and newly described type strains.</title>
        <authorList>
            <person name="Whitman W."/>
        </authorList>
    </citation>
    <scope>NUCLEOTIDE SEQUENCE [LARGE SCALE GENOMIC DNA]</scope>
    <source>
        <strain evidence="5 6">CECT 8075</strain>
    </source>
</reference>
<dbReference type="GO" id="GO:0006797">
    <property type="term" value="P:polyphosphate metabolic process"/>
    <property type="evidence" value="ECO:0007669"/>
    <property type="project" value="InterPro"/>
</dbReference>
<protein>
    <submittedName>
        <fullName evidence="5">PPK2 family polyphosphate:nucleotide phosphotransferase</fullName>
    </submittedName>
</protein>
<accession>A0A7W5DWS4</accession>
<dbReference type="InterPro" id="IPR022488">
    <property type="entry name" value="PPK2-related"/>
</dbReference>
<dbReference type="InterPro" id="IPR022300">
    <property type="entry name" value="PPK2-rel_1"/>
</dbReference>
<evidence type="ECO:0000313" key="5">
    <source>
        <dbReference type="EMBL" id="MBB3205880.1"/>
    </source>
</evidence>
<keyword evidence="6" id="KW-1185">Reference proteome</keyword>
<comment type="similarity">
    <text evidence="1">Belongs to the polyphosphate kinase 2 (PPK2) family. Class I subfamily.</text>
</comment>
<dbReference type="PANTHER" id="PTHR34383">
    <property type="entry name" value="POLYPHOSPHATE:AMP PHOSPHOTRANSFERASE-RELATED"/>
    <property type="match status" value="1"/>
</dbReference>
<dbReference type="RefSeq" id="WP_184303835.1">
    <property type="nucleotide sequence ID" value="NZ_JACHXU010000004.1"/>
</dbReference>
<gene>
    <name evidence="5" type="ORF">FHS27_001684</name>
</gene>